<organism evidence="5 6">
    <name type="scientific">Alkalihalophilus lindianensis</name>
    <dbReference type="NCBI Taxonomy" id="1630542"/>
    <lineage>
        <taxon>Bacteria</taxon>
        <taxon>Bacillati</taxon>
        <taxon>Bacillota</taxon>
        <taxon>Bacilli</taxon>
        <taxon>Bacillales</taxon>
        <taxon>Bacillaceae</taxon>
        <taxon>Alkalihalophilus</taxon>
    </lineage>
</organism>
<gene>
    <name evidence="5" type="ORF">RYX56_16480</name>
</gene>
<feature type="domain" description="Phosphoribosyl-dephospho-CoA transferase MdcG C-terminal" evidence="3">
    <location>
        <begin position="85"/>
        <end position="198"/>
    </location>
</feature>
<evidence type="ECO:0000313" key="5">
    <source>
        <dbReference type="EMBL" id="MDV2685965.1"/>
    </source>
</evidence>
<dbReference type="NCBIfam" id="TIGR03135">
    <property type="entry name" value="malonate_mdcG"/>
    <property type="match status" value="1"/>
</dbReference>
<dbReference type="InterPro" id="IPR048903">
    <property type="entry name" value="MdcG_N"/>
</dbReference>
<dbReference type="Pfam" id="PF20866">
    <property type="entry name" value="MdcG_N"/>
    <property type="match status" value="1"/>
</dbReference>
<sequence>MVRVHDLIELTNVEGFLLKGTFPDWVRQSLRELPYVVVRRAPIIDGLIPIGIRGKHRSERCASTISISSIKKIYTPESIDVSKVQTHTPPIKEALKAIEEMMAEYPLTWGPTGSVGFELITRNPTTHLKSDIDMIIRSDVTLQRTTAETLINQLSKLPVKVDILLERDEGGYALSEYASGAKKLVMRSTEGPKLVTHPVLQLLHDGGKYDDHTGT</sequence>
<proteinExistence type="predicted"/>
<reference evidence="5 6" key="1">
    <citation type="submission" date="2023-10" db="EMBL/GenBank/DDBJ databases">
        <title>Screening of Alkalihalobacillus lindianensis BZ-TG-R113 and Its Alleviation of Salt Stress on Rapeseed Growth.</title>
        <authorList>
            <person name="Zhao B."/>
            <person name="Guo T."/>
        </authorList>
    </citation>
    <scope>NUCLEOTIDE SEQUENCE [LARGE SCALE GENOMIC DNA]</scope>
    <source>
        <strain evidence="5 6">BZ-TG-R113</strain>
    </source>
</reference>
<keyword evidence="1" id="KW-0808">Transferase</keyword>
<keyword evidence="6" id="KW-1185">Reference proteome</keyword>
<evidence type="ECO:0000313" key="6">
    <source>
        <dbReference type="Proteomes" id="UP001287282"/>
    </source>
</evidence>
<dbReference type="InterPro" id="IPR049180">
    <property type="entry name" value="MdcG_C"/>
</dbReference>
<dbReference type="Pfam" id="PF10620">
    <property type="entry name" value="MdcG"/>
    <property type="match status" value="1"/>
</dbReference>
<evidence type="ECO:0000259" key="4">
    <source>
        <dbReference type="Pfam" id="PF20866"/>
    </source>
</evidence>
<comment type="caution">
    <text evidence="5">The sequence shown here is derived from an EMBL/GenBank/DDBJ whole genome shotgun (WGS) entry which is preliminary data.</text>
</comment>
<dbReference type="NCBIfam" id="NF002332">
    <property type="entry name" value="PRK01293.1"/>
    <property type="match status" value="1"/>
</dbReference>
<accession>A0ABU3XDK0</accession>
<dbReference type="Proteomes" id="UP001287282">
    <property type="component" value="Unassembled WGS sequence"/>
</dbReference>
<name>A0ABU3XDK0_9BACI</name>
<keyword evidence="2" id="KW-0548">Nucleotidyltransferase</keyword>
<evidence type="ECO:0000256" key="2">
    <source>
        <dbReference type="ARBA" id="ARBA00022695"/>
    </source>
</evidence>
<dbReference type="EMBL" id="JAWJBA010000006">
    <property type="protein sequence ID" value="MDV2685965.1"/>
    <property type="molecule type" value="Genomic_DNA"/>
</dbReference>
<dbReference type="InterPro" id="IPR017557">
    <property type="entry name" value="Holo-ACP_synthase"/>
</dbReference>
<protein>
    <submittedName>
        <fullName evidence="5">Malonate decarboxylase holo-ACP synthase</fullName>
    </submittedName>
</protein>
<feature type="domain" description="Phosphoribosyl-dephospho-CoA transferase MdcG N-terminal" evidence="4">
    <location>
        <begin position="3"/>
        <end position="76"/>
    </location>
</feature>
<evidence type="ECO:0000256" key="1">
    <source>
        <dbReference type="ARBA" id="ARBA00022679"/>
    </source>
</evidence>
<dbReference type="RefSeq" id="WP_317123137.1">
    <property type="nucleotide sequence ID" value="NZ_JAWJBA010000006.1"/>
</dbReference>
<evidence type="ECO:0000259" key="3">
    <source>
        <dbReference type="Pfam" id="PF10620"/>
    </source>
</evidence>